<dbReference type="GO" id="GO:0005524">
    <property type="term" value="F:ATP binding"/>
    <property type="evidence" value="ECO:0007669"/>
    <property type="project" value="UniProtKB-UniRule"/>
</dbReference>
<keyword evidence="2 6" id="KW-0547">Nucleotide-binding</keyword>
<dbReference type="GO" id="GO:0140663">
    <property type="term" value="F:ATP-dependent FeS chaperone activity"/>
    <property type="evidence" value="ECO:0007669"/>
    <property type="project" value="InterPro"/>
</dbReference>
<dbReference type="HAMAP" id="MF_02040">
    <property type="entry name" value="Mrp_NBP35"/>
    <property type="match status" value="1"/>
</dbReference>
<dbReference type="Pfam" id="PF10609">
    <property type="entry name" value="ParA"/>
    <property type="match status" value="1"/>
</dbReference>
<feature type="binding site" evidence="6">
    <location>
        <begin position="38"/>
        <end position="45"/>
    </location>
    <ligand>
        <name>ATP</name>
        <dbReference type="ChEBI" id="CHEBI:30616"/>
    </ligand>
</feature>
<dbReference type="GO" id="GO:0016887">
    <property type="term" value="F:ATP hydrolysis activity"/>
    <property type="evidence" value="ECO:0007669"/>
    <property type="project" value="UniProtKB-UniRule"/>
</dbReference>
<comment type="function">
    <text evidence="6">Binds and transfers iron-sulfur (Fe-S) clusters to target apoproteins. Can hydrolyze ATP.</text>
</comment>
<evidence type="ECO:0000256" key="4">
    <source>
        <dbReference type="ARBA" id="ARBA00023004"/>
    </source>
</evidence>
<dbReference type="InterPro" id="IPR019591">
    <property type="entry name" value="Mrp/NBP35_ATP-bd"/>
</dbReference>
<evidence type="ECO:0000256" key="3">
    <source>
        <dbReference type="ARBA" id="ARBA00022840"/>
    </source>
</evidence>
<proteinExistence type="inferred from homology"/>
<dbReference type="GO" id="GO:0051539">
    <property type="term" value="F:4 iron, 4 sulfur cluster binding"/>
    <property type="evidence" value="ECO:0007669"/>
    <property type="project" value="TreeGrafter"/>
</dbReference>
<evidence type="ECO:0000313" key="7">
    <source>
        <dbReference type="EMBL" id="HIU24165.1"/>
    </source>
</evidence>
<sequence>MACEEHERAIHVGEDTSVPTYAENDLSKVRHVIGVVSGKGGVGKSMVCGILAVELARRGNKVGILDADITGPSVPRMFGMAGQHATGLGNLLLPNISRRGIKVMSANLVLPNETDPVLWRGPVLAGAIRQFWSETSWGPLDYLLVDMPPGTGDVPLTVFQSLPVDGIVIVTSPQDLVGMVVGKAVRMAELMNIPVIGLVENMSYISCPHCGEKVELFGQSHAQEVAEKWGLKDLGHLPIDPALAQACDTGTFEDEMPDGLLDTAIECLLALPEKSDEASDEKSSSEPASE</sequence>
<dbReference type="Proteomes" id="UP000824078">
    <property type="component" value="Unassembled WGS sequence"/>
</dbReference>
<gene>
    <name evidence="7" type="ORF">IAD17_04525</name>
</gene>
<dbReference type="SUPFAM" id="SSF52540">
    <property type="entry name" value="P-loop containing nucleoside triphosphate hydrolases"/>
    <property type="match status" value="1"/>
</dbReference>
<dbReference type="InterPro" id="IPR027417">
    <property type="entry name" value="P-loop_NTPase"/>
</dbReference>
<dbReference type="InterPro" id="IPR044304">
    <property type="entry name" value="NUBPL-like"/>
</dbReference>
<comment type="subunit">
    <text evidence="6">Homodimer.</text>
</comment>
<dbReference type="CDD" id="cd02037">
    <property type="entry name" value="Mrp_NBP35"/>
    <property type="match status" value="1"/>
</dbReference>
<evidence type="ECO:0000313" key="8">
    <source>
        <dbReference type="Proteomes" id="UP000824078"/>
    </source>
</evidence>
<name>A0A9D1HZK9_9ACTN</name>
<protein>
    <recommendedName>
        <fullName evidence="6">Iron-sulfur cluster carrier protein</fullName>
    </recommendedName>
</protein>
<evidence type="ECO:0000256" key="5">
    <source>
        <dbReference type="ARBA" id="ARBA00023014"/>
    </source>
</evidence>
<dbReference type="Gene3D" id="3.40.50.300">
    <property type="entry name" value="P-loop containing nucleotide triphosphate hydrolases"/>
    <property type="match status" value="1"/>
</dbReference>
<dbReference type="EMBL" id="DVMQ01000014">
    <property type="protein sequence ID" value="HIU24165.1"/>
    <property type="molecule type" value="Genomic_DNA"/>
</dbReference>
<keyword evidence="3 6" id="KW-0067">ATP-binding</keyword>
<organism evidence="7 8">
    <name type="scientific">Candidatus Coprovicinus avistercoris</name>
    <dbReference type="NCBI Taxonomy" id="2840754"/>
    <lineage>
        <taxon>Bacteria</taxon>
        <taxon>Bacillati</taxon>
        <taxon>Actinomycetota</taxon>
        <taxon>Coriobacteriia</taxon>
        <taxon>Coriobacteriales</taxon>
        <taxon>Coriobacteriaceae</taxon>
        <taxon>Coriobacteriaceae incertae sedis</taxon>
        <taxon>Candidatus Coprovicinus</taxon>
    </lineage>
</organism>
<dbReference type="InterPro" id="IPR033756">
    <property type="entry name" value="YlxH/NBP35"/>
</dbReference>
<reference evidence="7" key="2">
    <citation type="journal article" date="2021" name="PeerJ">
        <title>Extensive microbial diversity within the chicken gut microbiome revealed by metagenomics and culture.</title>
        <authorList>
            <person name="Gilroy R."/>
            <person name="Ravi A."/>
            <person name="Getino M."/>
            <person name="Pursley I."/>
            <person name="Horton D.L."/>
            <person name="Alikhan N.F."/>
            <person name="Baker D."/>
            <person name="Gharbi K."/>
            <person name="Hall N."/>
            <person name="Watson M."/>
            <person name="Adriaenssens E.M."/>
            <person name="Foster-Nyarko E."/>
            <person name="Jarju S."/>
            <person name="Secka A."/>
            <person name="Antonio M."/>
            <person name="Oren A."/>
            <person name="Chaudhuri R.R."/>
            <person name="La Ragione R."/>
            <person name="Hildebrand F."/>
            <person name="Pallen M.J."/>
        </authorList>
    </citation>
    <scope>NUCLEOTIDE SEQUENCE</scope>
    <source>
        <strain evidence="7">ChiHjej12B11-29160</strain>
    </source>
</reference>
<dbReference type="AlphaFoldDB" id="A0A9D1HZK9"/>
<dbReference type="PANTHER" id="PTHR42961">
    <property type="entry name" value="IRON-SULFUR PROTEIN NUBPL"/>
    <property type="match status" value="1"/>
</dbReference>
<keyword evidence="1 6" id="KW-0479">Metal-binding</keyword>
<keyword evidence="6" id="KW-0378">Hydrolase</keyword>
<keyword evidence="4 6" id="KW-0408">Iron</keyword>
<evidence type="ECO:0000256" key="2">
    <source>
        <dbReference type="ARBA" id="ARBA00022741"/>
    </source>
</evidence>
<dbReference type="PANTHER" id="PTHR42961:SF2">
    <property type="entry name" value="IRON-SULFUR PROTEIN NUBPL"/>
    <property type="match status" value="1"/>
</dbReference>
<dbReference type="PROSITE" id="PS01215">
    <property type="entry name" value="MRP"/>
    <property type="match status" value="1"/>
</dbReference>
<dbReference type="GO" id="GO:0046872">
    <property type="term" value="F:metal ion binding"/>
    <property type="evidence" value="ECO:0007669"/>
    <property type="project" value="UniProtKB-KW"/>
</dbReference>
<dbReference type="FunFam" id="3.40.50.300:FF:001119">
    <property type="entry name" value="Iron-sulfur cluster carrier protein"/>
    <property type="match status" value="1"/>
</dbReference>
<dbReference type="InterPro" id="IPR000808">
    <property type="entry name" value="Mrp-like_CS"/>
</dbReference>
<evidence type="ECO:0000256" key="6">
    <source>
        <dbReference type="HAMAP-Rule" id="MF_02040"/>
    </source>
</evidence>
<dbReference type="GO" id="GO:0016226">
    <property type="term" value="P:iron-sulfur cluster assembly"/>
    <property type="evidence" value="ECO:0007669"/>
    <property type="project" value="InterPro"/>
</dbReference>
<reference evidence="7" key="1">
    <citation type="submission" date="2020-10" db="EMBL/GenBank/DDBJ databases">
        <authorList>
            <person name="Gilroy R."/>
        </authorList>
    </citation>
    <scope>NUCLEOTIDE SEQUENCE</scope>
    <source>
        <strain evidence="7">ChiHjej12B11-29160</strain>
    </source>
</reference>
<evidence type="ECO:0000256" key="1">
    <source>
        <dbReference type="ARBA" id="ARBA00022723"/>
    </source>
</evidence>
<comment type="caution">
    <text evidence="7">The sequence shown here is derived from an EMBL/GenBank/DDBJ whole genome shotgun (WGS) entry which is preliminary data.</text>
</comment>
<comment type="similarity">
    <text evidence="6">Belongs to the Mrp/NBP35 ATP-binding proteins family.</text>
</comment>
<keyword evidence="5 6" id="KW-0411">Iron-sulfur</keyword>
<accession>A0A9D1HZK9</accession>